<sequence>MPSHSLTSLIALTLSLVAVVVPTNVSAQVARAKTINTGGGPIVRTPTAGATAVNAPRANPFTEVRYPWRKHITATVFWIGERPTPKNPTPNHASSWDTQWQLNYGGYDNPDKNARAGYRPAAFVPELNPFYIALPYNDCINHATHRPEASKVIPWWHRRADKRPGKTSCKGRWLQIVYNGKVCYAQWEDCGPFTTDDWEYVFGNKPPKNTKNDGAGIDVSPAVRDFLGMKSHAKVHWRFIDFSRVPRGPWSQYGKNNPFLNPKLDPDLKAKQDYMIYLRTMRDKAYQQKNLPTRR</sequence>
<accession>A0AAT9FR14</accession>
<name>A0AAT9FR14_9BACT</name>
<organism evidence="2">
    <name type="scientific">Oceaniferula spumae</name>
    <dbReference type="NCBI Taxonomy" id="2979115"/>
    <lineage>
        <taxon>Bacteria</taxon>
        <taxon>Pseudomonadati</taxon>
        <taxon>Verrucomicrobiota</taxon>
        <taxon>Verrucomicrobiia</taxon>
        <taxon>Verrucomicrobiales</taxon>
        <taxon>Verrucomicrobiaceae</taxon>
        <taxon>Oceaniferula</taxon>
    </lineage>
</organism>
<evidence type="ECO:0008006" key="3">
    <source>
        <dbReference type="Google" id="ProtNLM"/>
    </source>
</evidence>
<dbReference type="AlphaFoldDB" id="A0AAT9FR14"/>
<feature type="chain" id="PRO_5043714637" description="Sulfatase-modifying factor enzyme domain-containing protein" evidence="1">
    <location>
        <begin position="28"/>
        <end position="295"/>
    </location>
</feature>
<reference evidence="2" key="1">
    <citation type="submission" date="2024-07" db="EMBL/GenBank/DDBJ databases">
        <title>Complete genome sequence of Verrucomicrobiaceae bacterium NT6N.</title>
        <authorList>
            <person name="Huang C."/>
            <person name="Takami H."/>
            <person name="Hamasaki K."/>
        </authorList>
    </citation>
    <scope>NUCLEOTIDE SEQUENCE</scope>
    <source>
        <strain evidence="2">NT6N</strain>
    </source>
</reference>
<evidence type="ECO:0000256" key="1">
    <source>
        <dbReference type="SAM" id="SignalP"/>
    </source>
</evidence>
<proteinExistence type="predicted"/>
<evidence type="ECO:0000313" key="2">
    <source>
        <dbReference type="EMBL" id="BDS08383.1"/>
    </source>
</evidence>
<dbReference type="KEGG" id="osu:NT6N_34230"/>
<gene>
    <name evidence="2" type="ORF">NT6N_34230</name>
</gene>
<dbReference type="EMBL" id="AP026866">
    <property type="protein sequence ID" value="BDS08383.1"/>
    <property type="molecule type" value="Genomic_DNA"/>
</dbReference>
<keyword evidence="1" id="KW-0732">Signal</keyword>
<protein>
    <recommendedName>
        <fullName evidence="3">Sulfatase-modifying factor enzyme domain-containing protein</fullName>
    </recommendedName>
</protein>
<feature type="signal peptide" evidence="1">
    <location>
        <begin position="1"/>
        <end position="27"/>
    </location>
</feature>